<dbReference type="EMBL" id="LS483452">
    <property type="protein sequence ID" value="SQH76086.1"/>
    <property type="molecule type" value="Genomic_DNA"/>
</dbReference>
<proteinExistence type="predicted"/>
<evidence type="ECO:0000313" key="2">
    <source>
        <dbReference type="EMBL" id="SQH76086.1"/>
    </source>
</evidence>
<dbReference type="RefSeq" id="WP_112352381.1">
    <property type="nucleotide sequence ID" value="NZ_LS483452.1"/>
</dbReference>
<dbReference type="Pfam" id="PF13304">
    <property type="entry name" value="AAA_21"/>
    <property type="match status" value="1"/>
</dbReference>
<dbReference type="GO" id="GO:0005524">
    <property type="term" value="F:ATP binding"/>
    <property type="evidence" value="ECO:0007669"/>
    <property type="project" value="InterPro"/>
</dbReference>
<protein>
    <recommendedName>
        <fullName evidence="1">ATPase AAA-type core domain-containing protein</fullName>
    </recommendedName>
</protein>
<dbReference type="OrthoDB" id="9809324at2"/>
<dbReference type="KEGG" id="sbk:SHEWBE_2120"/>
<reference evidence="3" key="1">
    <citation type="submission" date="2018-06" db="EMBL/GenBank/DDBJ databases">
        <authorList>
            <person name="Cea G.-C."/>
            <person name="William W."/>
        </authorList>
    </citation>
    <scope>NUCLEOTIDE SEQUENCE [LARGE SCALE GENOMIC DNA]</scope>
    <source>
        <strain evidence="3">DB21MT-2</strain>
    </source>
</reference>
<dbReference type="Gene3D" id="3.40.50.300">
    <property type="entry name" value="P-loop containing nucleotide triphosphate hydrolases"/>
    <property type="match status" value="1"/>
</dbReference>
<gene>
    <name evidence="2" type="ORF">SHEWBE_2120</name>
</gene>
<dbReference type="InterPro" id="IPR027417">
    <property type="entry name" value="P-loop_NTPase"/>
</dbReference>
<dbReference type="GO" id="GO:0016887">
    <property type="term" value="F:ATP hydrolysis activity"/>
    <property type="evidence" value="ECO:0007669"/>
    <property type="project" value="InterPro"/>
</dbReference>
<evidence type="ECO:0000259" key="1">
    <source>
        <dbReference type="Pfam" id="PF13304"/>
    </source>
</evidence>
<accession>A0A330M0K0</accession>
<dbReference type="SUPFAM" id="SSF52540">
    <property type="entry name" value="P-loop containing nucleoside triphosphate hydrolases"/>
    <property type="match status" value="1"/>
</dbReference>
<dbReference type="InterPro" id="IPR003959">
    <property type="entry name" value="ATPase_AAA_core"/>
</dbReference>
<evidence type="ECO:0000313" key="3">
    <source>
        <dbReference type="Proteomes" id="UP000250123"/>
    </source>
</evidence>
<sequence length="394" mass="44976">MISKITFSNFYSFAEESEISFEVGKKPSKSFYDVDLIDGTRLNKVISISGANGSGKTQLLRPLAFLSWFLTDSFKNINTDDEISFKPHALYVKEPSKFEIEFYINDIKYRYRLVTTKKRVIHESLFRKTSHLYSYVFIRDLVEGEYIYKQKGLDFGSKLEKKVLNNVSLLSAAKAFGSELASEIVGFFANFSFNINASGRNDFHEGELFESGDFFKDHKKLNDKAKKLLCELDLGLSDVDLKKVKGLDEKGNEAEFYLPIGIHKSKDGNFNLPFFDESSGTKSVYVLLRRILPVLESGGIAVLDEIDNDLHLHMLLKVIELFKFKHSNPKNAQLIFTCHTHEIMNTLKKHQLYLVEKIDHRSEAWRLDEVVGLRADDNIYGKYQSGALGGVPNV</sequence>
<organism evidence="2 3">
    <name type="scientific">Shewanella benthica</name>
    <dbReference type="NCBI Taxonomy" id="43661"/>
    <lineage>
        <taxon>Bacteria</taxon>
        <taxon>Pseudomonadati</taxon>
        <taxon>Pseudomonadota</taxon>
        <taxon>Gammaproteobacteria</taxon>
        <taxon>Alteromonadales</taxon>
        <taxon>Shewanellaceae</taxon>
        <taxon>Shewanella</taxon>
    </lineage>
</organism>
<feature type="domain" description="ATPase AAA-type core" evidence="1">
    <location>
        <begin position="48"/>
        <end position="340"/>
    </location>
</feature>
<name>A0A330M0K0_9GAMM</name>
<dbReference type="PANTHER" id="PTHR40396">
    <property type="entry name" value="ATPASE-LIKE PROTEIN"/>
    <property type="match status" value="1"/>
</dbReference>
<dbReference type="Proteomes" id="UP000250123">
    <property type="component" value="Chromosome SHEWBE"/>
</dbReference>
<dbReference type="AlphaFoldDB" id="A0A330M0K0"/>
<dbReference type="PANTHER" id="PTHR40396:SF1">
    <property type="entry name" value="ATPASE AAA-TYPE CORE DOMAIN-CONTAINING PROTEIN"/>
    <property type="match status" value="1"/>
</dbReference>